<dbReference type="GO" id="GO:1901678">
    <property type="term" value="P:iron coordination entity transport"/>
    <property type="evidence" value="ECO:0007669"/>
    <property type="project" value="UniProtKB-ARBA"/>
</dbReference>
<evidence type="ECO:0000256" key="5">
    <source>
        <dbReference type="ARBA" id="ARBA00022729"/>
    </source>
</evidence>
<dbReference type="PANTHER" id="PTHR30532">
    <property type="entry name" value="IRON III DICITRATE-BINDING PERIPLASMIC PROTEIN"/>
    <property type="match status" value="1"/>
</dbReference>
<evidence type="ECO:0000256" key="3">
    <source>
        <dbReference type="ARBA" id="ARBA00022448"/>
    </source>
</evidence>
<dbReference type="AlphaFoldDB" id="B8CLT0"/>
<dbReference type="OrthoDB" id="6160519at2"/>
<dbReference type="Gene3D" id="3.40.50.1980">
    <property type="entry name" value="Nitrogenase molybdenum iron protein domain"/>
    <property type="match status" value="2"/>
</dbReference>
<keyword evidence="4" id="KW-0410">Iron transport</keyword>
<evidence type="ECO:0000259" key="7">
    <source>
        <dbReference type="PROSITE" id="PS50983"/>
    </source>
</evidence>
<dbReference type="GO" id="GO:0030288">
    <property type="term" value="C:outer membrane-bounded periplasmic space"/>
    <property type="evidence" value="ECO:0007669"/>
    <property type="project" value="TreeGrafter"/>
</dbReference>
<evidence type="ECO:0000256" key="1">
    <source>
        <dbReference type="ARBA" id="ARBA00004196"/>
    </source>
</evidence>
<keyword evidence="5 6" id="KW-0732">Signal</keyword>
<feature type="chain" id="PRO_5002866716" evidence="6">
    <location>
        <begin position="20"/>
        <end position="317"/>
    </location>
</feature>
<name>B8CLT0_SHEPW</name>
<dbReference type="STRING" id="225849.swp_2100"/>
<comment type="subcellular location">
    <subcellularLocation>
        <location evidence="1">Cell envelope</location>
    </subcellularLocation>
</comment>
<dbReference type="HOGENOM" id="CLU_038034_10_0_6"/>
<dbReference type="PROSITE" id="PS50983">
    <property type="entry name" value="FE_B12_PBP"/>
    <property type="match status" value="1"/>
</dbReference>
<proteinExistence type="inferred from homology"/>
<organism evidence="8 9">
    <name type="scientific">Shewanella piezotolerans (strain WP3 / JCM 13877)</name>
    <dbReference type="NCBI Taxonomy" id="225849"/>
    <lineage>
        <taxon>Bacteria</taxon>
        <taxon>Pseudomonadati</taxon>
        <taxon>Pseudomonadota</taxon>
        <taxon>Gammaproteobacteria</taxon>
        <taxon>Alteromonadales</taxon>
        <taxon>Shewanellaceae</taxon>
        <taxon>Shewanella</taxon>
    </lineage>
</organism>
<dbReference type="CDD" id="cd01146">
    <property type="entry name" value="FhuD"/>
    <property type="match status" value="1"/>
</dbReference>
<reference evidence="8 9" key="1">
    <citation type="journal article" date="2008" name="PLoS ONE">
        <title>Environmental adaptation: genomic analysis of the piezotolerant and psychrotolerant deep-sea iron reducing bacterium Shewanella piezotolerans WP3.</title>
        <authorList>
            <person name="Wang F."/>
            <person name="Wang J."/>
            <person name="Jian H."/>
            <person name="Zhang B."/>
            <person name="Li S."/>
            <person name="Wang F."/>
            <person name="Zeng X."/>
            <person name="Gao L."/>
            <person name="Bartlett D.H."/>
            <person name="Yu J."/>
            <person name="Hu S."/>
            <person name="Xiao X."/>
        </authorList>
    </citation>
    <scope>NUCLEOTIDE SEQUENCE [LARGE SCALE GENOMIC DNA]</scope>
    <source>
        <strain evidence="9">WP3 / JCM 13877</strain>
    </source>
</reference>
<dbReference type="Proteomes" id="UP000000753">
    <property type="component" value="Chromosome"/>
</dbReference>
<feature type="domain" description="Fe/B12 periplasmic-binding" evidence="7">
    <location>
        <begin position="43"/>
        <end position="304"/>
    </location>
</feature>
<accession>B8CLT0</accession>
<keyword evidence="3" id="KW-0813">Transport</keyword>
<dbReference type="EMBL" id="CP000472">
    <property type="protein sequence ID" value="ACJ28854.1"/>
    <property type="molecule type" value="Genomic_DNA"/>
</dbReference>
<dbReference type="PRINTS" id="PR01715">
    <property type="entry name" value="FERRIBNDNGPP"/>
</dbReference>
<protein>
    <submittedName>
        <fullName evidence="8">Ferrichrome-binding protein</fullName>
    </submittedName>
</protein>
<dbReference type="SUPFAM" id="SSF53807">
    <property type="entry name" value="Helical backbone' metal receptor"/>
    <property type="match status" value="1"/>
</dbReference>
<dbReference type="InterPro" id="IPR002491">
    <property type="entry name" value="ABC_transptr_periplasmic_BD"/>
</dbReference>
<comment type="similarity">
    <text evidence="2">Belongs to the bacterial solute-binding protein 8 family.</text>
</comment>
<dbReference type="Pfam" id="PF01497">
    <property type="entry name" value="Peripla_BP_2"/>
    <property type="match status" value="1"/>
</dbReference>
<sequence length="317" mass="35269">MLKRVTFVLLLSLPSMVFATGTVVAKTVIDSRGEQQLTATPKRVATLNWDIAEQVLALGVIPVAMPDISGYREWVMQPEVPDSVLDIGSRVEPNLQRLASLKPDVIIIASPQLDLLPRLEKIAPVLFYHTYSEHHDNSQAAIDNFKLIAQTLGKEAQAELRLVKMQQNIAQMRTNLLAAYLGQLPKVTTFRFASVTSIYQFGDNSTAQYALSLLGIEPAIEQAPTQWGVKQKRLKELHNIDDGVALYFEPFAQESQLKGSVMWNAMPFVRHQKMNSVKPAWNYGGAVSIEYMAQALTESLLEIAPDKPINPARESSQ</sequence>
<feature type="signal peptide" evidence="6">
    <location>
        <begin position="1"/>
        <end position="19"/>
    </location>
</feature>
<keyword evidence="9" id="KW-1185">Reference proteome</keyword>
<gene>
    <name evidence="8" type="ordered locus">swp_2100</name>
</gene>
<evidence type="ECO:0000256" key="4">
    <source>
        <dbReference type="ARBA" id="ARBA00022496"/>
    </source>
</evidence>
<dbReference type="eggNOG" id="COG0614">
    <property type="taxonomic scope" value="Bacteria"/>
</dbReference>
<evidence type="ECO:0000313" key="9">
    <source>
        <dbReference type="Proteomes" id="UP000000753"/>
    </source>
</evidence>
<keyword evidence="4" id="KW-0408">Iron</keyword>
<evidence type="ECO:0000256" key="6">
    <source>
        <dbReference type="SAM" id="SignalP"/>
    </source>
</evidence>
<evidence type="ECO:0000256" key="2">
    <source>
        <dbReference type="ARBA" id="ARBA00008814"/>
    </source>
</evidence>
<dbReference type="PANTHER" id="PTHR30532:SF1">
    <property type="entry name" value="IRON(3+)-HYDROXAMATE-BINDING PROTEIN FHUD"/>
    <property type="match status" value="1"/>
</dbReference>
<dbReference type="InterPro" id="IPR051313">
    <property type="entry name" value="Bact_iron-sidero_bind"/>
</dbReference>
<keyword evidence="4" id="KW-0406">Ion transport</keyword>
<dbReference type="RefSeq" id="WP_020912216.1">
    <property type="nucleotide sequence ID" value="NC_011566.1"/>
</dbReference>
<evidence type="ECO:0000313" key="8">
    <source>
        <dbReference type="EMBL" id="ACJ28854.1"/>
    </source>
</evidence>
<dbReference type="KEGG" id="swp:swp_2100"/>